<dbReference type="InterPro" id="IPR013320">
    <property type="entry name" value="ConA-like_dom_sf"/>
</dbReference>
<dbReference type="Proteomes" id="UP000593567">
    <property type="component" value="Unassembled WGS sequence"/>
</dbReference>
<keyword evidence="2" id="KW-1133">Transmembrane helix</keyword>
<keyword evidence="2" id="KW-0472">Membrane</keyword>
<protein>
    <recommendedName>
        <fullName evidence="3">MAM domain-containing protein</fullName>
    </recommendedName>
</protein>
<dbReference type="CDD" id="cd12087">
    <property type="entry name" value="TM_EGFR-like"/>
    <property type="match status" value="1"/>
</dbReference>
<dbReference type="CDD" id="cd06263">
    <property type="entry name" value="MAM"/>
    <property type="match status" value="2"/>
</dbReference>
<dbReference type="InterPro" id="IPR051560">
    <property type="entry name" value="MAM_domain-containing"/>
</dbReference>
<dbReference type="OrthoDB" id="6102619at2759"/>
<dbReference type="Gene3D" id="2.60.120.200">
    <property type="match status" value="2"/>
</dbReference>
<keyword evidence="5" id="KW-1185">Reference proteome</keyword>
<evidence type="ECO:0000313" key="5">
    <source>
        <dbReference type="Proteomes" id="UP000593567"/>
    </source>
</evidence>
<dbReference type="PANTHER" id="PTHR23282">
    <property type="entry name" value="APICAL ENDOSOMAL GLYCOPROTEIN PRECURSOR"/>
    <property type="match status" value="1"/>
</dbReference>
<dbReference type="EMBL" id="VXIV02002711">
    <property type="protein sequence ID" value="KAF6023452.1"/>
    <property type="molecule type" value="Genomic_DNA"/>
</dbReference>
<dbReference type="SMART" id="SM00137">
    <property type="entry name" value="MAM"/>
    <property type="match status" value="1"/>
</dbReference>
<organism evidence="4 5">
    <name type="scientific">Bugula neritina</name>
    <name type="common">Brown bryozoan</name>
    <name type="synonym">Sertularia neritina</name>
    <dbReference type="NCBI Taxonomy" id="10212"/>
    <lineage>
        <taxon>Eukaryota</taxon>
        <taxon>Metazoa</taxon>
        <taxon>Spiralia</taxon>
        <taxon>Lophotrochozoa</taxon>
        <taxon>Bryozoa</taxon>
        <taxon>Gymnolaemata</taxon>
        <taxon>Cheilostomatida</taxon>
        <taxon>Flustrina</taxon>
        <taxon>Buguloidea</taxon>
        <taxon>Bugulidae</taxon>
        <taxon>Bugula</taxon>
    </lineage>
</organism>
<evidence type="ECO:0000313" key="4">
    <source>
        <dbReference type="EMBL" id="KAF6023452.1"/>
    </source>
</evidence>
<feature type="compositionally biased region" description="Low complexity" evidence="1">
    <location>
        <begin position="134"/>
        <end position="180"/>
    </location>
</feature>
<evidence type="ECO:0000256" key="2">
    <source>
        <dbReference type="SAM" id="Phobius"/>
    </source>
</evidence>
<gene>
    <name evidence="4" type="ORF">EB796_018245</name>
</gene>
<dbReference type="PROSITE" id="PS50060">
    <property type="entry name" value="MAM_2"/>
    <property type="match status" value="2"/>
</dbReference>
<proteinExistence type="predicted"/>
<dbReference type="AlphaFoldDB" id="A0A7J7JB13"/>
<dbReference type="SUPFAM" id="SSF49899">
    <property type="entry name" value="Concanavalin A-like lectins/glucanases"/>
    <property type="match status" value="2"/>
</dbReference>
<name>A0A7J7JB13_BUGNE</name>
<dbReference type="Pfam" id="PF00629">
    <property type="entry name" value="MAM"/>
    <property type="match status" value="2"/>
</dbReference>
<reference evidence="4" key="1">
    <citation type="submission" date="2020-06" db="EMBL/GenBank/DDBJ databases">
        <title>Draft genome of Bugula neritina, a colonial animal packing powerful symbionts and potential medicines.</title>
        <authorList>
            <person name="Rayko M."/>
        </authorList>
    </citation>
    <scope>NUCLEOTIDE SEQUENCE [LARGE SCALE GENOMIC DNA]</scope>
    <source>
        <strain evidence="4">Kwan_BN1</strain>
    </source>
</reference>
<feature type="transmembrane region" description="Helical" evidence="2">
    <location>
        <begin position="366"/>
        <end position="389"/>
    </location>
</feature>
<dbReference type="InterPro" id="IPR000998">
    <property type="entry name" value="MAM_dom"/>
</dbReference>
<sequence length="462" mass="50200">MAQVLFMYIRAAYKNNGSVARLSSPVYDRPSSGGACLTFWYHMWGSDSDMGSLRVILHKGFRNSLVFSKSGNQGNQWLFQAVDLDIFSATDFQIQFEGVVIHNHDDGHLKIVLGDIAIDDVTIYQSMTCSGLPATPSTAATQTVTTPTLPTSSKAPTTTRPPTTTVSTKSQPKTSKATPSTTPPPTQIKKCNFDDTTLCGFIQETNDQFDWSRTSRKIWSSETGPTFDHTTGTAQVLSCTSELLTRTMAQLQDFPLRSMTDLHLVEHVSPSVILHKGLKTSLLFSERGNQGNKWLSQSIDLKVAVDFQIQFEGVVIHNHTDGHLNIVLGDIAIDDVVVDLSGSCFGSPSSSGQSAGPTAKGMSRGVVAATVVSILIVLILVAVGLAVIYMRRRQLWIFAPGTKMSVIFSRTSSEETGYIYDKFNNDGADETSVQPTLVINGFGQDNKSNGVFNPTYSLDTSA</sequence>
<feature type="region of interest" description="Disordered" evidence="1">
    <location>
        <begin position="134"/>
        <end position="189"/>
    </location>
</feature>
<keyword evidence="2" id="KW-0812">Transmembrane</keyword>
<dbReference type="PANTHER" id="PTHR23282:SF101">
    <property type="entry name" value="MAM DOMAIN-CONTAINING PROTEIN"/>
    <property type="match status" value="1"/>
</dbReference>
<comment type="caution">
    <text evidence="4">The sequence shown here is derived from an EMBL/GenBank/DDBJ whole genome shotgun (WGS) entry which is preliminary data.</text>
</comment>
<feature type="domain" description="MAM" evidence="3">
    <location>
        <begin position="1"/>
        <end position="131"/>
    </location>
</feature>
<dbReference type="GO" id="GO:0016020">
    <property type="term" value="C:membrane"/>
    <property type="evidence" value="ECO:0007669"/>
    <property type="project" value="InterPro"/>
</dbReference>
<evidence type="ECO:0000256" key="1">
    <source>
        <dbReference type="SAM" id="MobiDB-lite"/>
    </source>
</evidence>
<accession>A0A7J7JB13</accession>
<feature type="domain" description="MAM" evidence="3">
    <location>
        <begin position="189"/>
        <end position="346"/>
    </location>
</feature>
<evidence type="ECO:0000259" key="3">
    <source>
        <dbReference type="PROSITE" id="PS50060"/>
    </source>
</evidence>